<feature type="compositionally biased region" description="Polar residues" evidence="1">
    <location>
        <begin position="28"/>
        <end position="43"/>
    </location>
</feature>
<feature type="compositionally biased region" description="Polar residues" evidence="1">
    <location>
        <begin position="542"/>
        <end position="553"/>
    </location>
</feature>
<feature type="compositionally biased region" description="Polar residues" evidence="1">
    <location>
        <begin position="9"/>
        <end position="20"/>
    </location>
</feature>
<keyword evidence="3" id="KW-1185">Reference proteome</keyword>
<comment type="caution">
    <text evidence="2">The sequence shown here is derived from an EMBL/GenBank/DDBJ whole genome shotgun (WGS) entry which is preliminary data.</text>
</comment>
<evidence type="ECO:0008006" key="4">
    <source>
        <dbReference type="Google" id="ProtNLM"/>
    </source>
</evidence>
<organism evidence="2 3">
    <name type="scientific">Nocardia stercoris</name>
    <dbReference type="NCBI Taxonomy" id="2483361"/>
    <lineage>
        <taxon>Bacteria</taxon>
        <taxon>Bacillati</taxon>
        <taxon>Actinomycetota</taxon>
        <taxon>Actinomycetes</taxon>
        <taxon>Mycobacteriales</taxon>
        <taxon>Nocardiaceae</taxon>
        <taxon>Nocardia</taxon>
    </lineage>
</organism>
<evidence type="ECO:0000313" key="3">
    <source>
        <dbReference type="Proteomes" id="UP000279275"/>
    </source>
</evidence>
<dbReference type="AlphaFoldDB" id="A0A3M2L142"/>
<dbReference type="InterPro" id="IPR036426">
    <property type="entry name" value="Bulb-type_lectin_dom_sf"/>
</dbReference>
<evidence type="ECO:0000256" key="1">
    <source>
        <dbReference type="SAM" id="MobiDB-lite"/>
    </source>
</evidence>
<dbReference type="Gene3D" id="2.90.10.10">
    <property type="entry name" value="Bulb-type lectin domain"/>
    <property type="match status" value="1"/>
</dbReference>
<dbReference type="EMBL" id="RFFH01000007">
    <property type="protein sequence ID" value="RMI31459.1"/>
    <property type="molecule type" value="Genomic_DNA"/>
</dbReference>
<feature type="region of interest" description="Disordered" evidence="1">
    <location>
        <begin position="391"/>
        <end position="573"/>
    </location>
</feature>
<dbReference type="RefSeq" id="WP_122189409.1">
    <property type="nucleotide sequence ID" value="NZ_RFFH01000007.1"/>
</dbReference>
<accession>A0A3M2L142</accession>
<reference evidence="2 3" key="1">
    <citation type="submission" date="2018-10" db="EMBL/GenBank/DDBJ databases">
        <title>Isolation from cow dung.</title>
        <authorList>
            <person name="Ling L."/>
        </authorList>
    </citation>
    <scope>NUCLEOTIDE SEQUENCE [LARGE SCALE GENOMIC DNA]</scope>
    <source>
        <strain evidence="2 3">NEAU-LL90</strain>
    </source>
</reference>
<dbReference type="OrthoDB" id="516973at2"/>
<sequence>MSDAAQGDGSATSVSPNDKYSPSLGDTLLNTEHNSDDTQSLSDADSGIGDMHPGDSLVSQNGLYRLSFQNDGRLIVTGPQGDTKILYGNTIVVDGKSNTGATLRFQRDGNLALYTTRDDADANFTNSNKPDGTDAVWSSNSNYSGDENYHKGGVLTRDARPRAVQLGNDGTLRFWDSPDGNKRDPGKNLLGTIDFGLAKPEDPAKHAGGGTWTPILPVPANASDALKAYIAATSWKMQTLVDMMGRNQPLVVPFVKDGLKGQGLADIHAHLEAGLTSGLSGAAQTAFQDDLAAKRQEATDWETIDKTYQATAGQVSLANDTHFGAIQTAVNSLAGELESVGPKVSAHWVWTDYDPTLSKVTEDYFYRRLDDVLASVIGSVRDYEHDVGRLADGLPLPTAPDPNAQPASPKPPVVPKPPTQVPAAAKAKPPTHNSKSPHSGKSPVHTAKTPVHSGKPTHTAKPPAHTGKHPAHTGKKPVHTGKKAPEHPVTAYRTPPPPSERATSRIAVPTGNAGKHHPAHKQHQPGKPRHGDPAGPPPSRRVVSTQPLRTSFAPSELKAQLETSTGDAVPGSE</sequence>
<feature type="compositionally biased region" description="Basic residues" evidence="1">
    <location>
        <begin position="514"/>
        <end position="528"/>
    </location>
</feature>
<feature type="compositionally biased region" description="Low complexity" evidence="1">
    <location>
        <begin position="421"/>
        <end position="431"/>
    </location>
</feature>
<dbReference type="SUPFAM" id="SSF51110">
    <property type="entry name" value="alpha-D-mannose-specific plant lectins"/>
    <property type="match status" value="1"/>
</dbReference>
<feature type="compositionally biased region" description="Pro residues" evidence="1">
    <location>
        <begin position="408"/>
        <end position="420"/>
    </location>
</feature>
<feature type="region of interest" description="Disordered" evidence="1">
    <location>
        <begin position="1"/>
        <end position="54"/>
    </location>
</feature>
<protein>
    <recommendedName>
        <fullName evidence="4">Bulb-type lectin domain-containing protein</fullName>
    </recommendedName>
</protein>
<evidence type="ECO:0000313" key="2">
    <source>
        <dbReference type="EMBL" id="RMI31459.1"/>
    </source>
</evidence>
<dbReference type="Proteomes" id="UP000279275">
    <property type="component" value="Unassembled WGS sequence"/>
</dbReference>
<gene>
    <name evidence="2" type="ORF">EBN03_19160</name>
</gene>
<feature type="compositionally biased region" description="Basic residues" evidence="1">
    <location>
        <begin position="466"/>
        <end position="482"/>
    </location>
</feature>
<name>A0A3M2L142_9NOCA</name>
<feature type="region of interest" description="Disordered" evidence="1">
    <location>
        <begin position="124"/>
        <end position="143"/>
    </location>
</feature>
<proteinExistence type="predicted"/>